<evidence type="ECO:0000256" key="8">
    <source>
        <dbReference type="ARBA" id="ARBA00042928"/>
    </source>
</evidence>
<dbReference type="InterPro" id="IPR051635">
    <property type="entry name" value="SNAT-like"/>
</dbReference>
<accession>A0AAD9UFJ7</accession>
<dbReference type="InterPro" id="IPR000182">
    <property type="entry name" value="GNAT_dom"/>
</dbReference>
<dbReference type="GO" id="GO:0005737">
    <property type="term" value="C:cytoplasm"/>
    <property type="evidence" value="ECO:0007669"/>
    <property type="project" value="TreeGrafter"/>
</dbReference>
<dbReference type="InterPro" id="IPR016181">
    <property type="entry name" value="Acyl_CoA_acyltransferase"/>
</dbReference>
<comment type="pathway">
    <text evidence="4">Aromatic compound metabolism; melatonin biosynthesis; melatonin from serotonin: step 1/2.</text>
</comment>
<dbReference type="SUPFAM" id="SSF55729">
    <property type="entry name" value="Acyl-CoA N-acyltransferases (Nat)"/>
    <property type="match status" value="1"/>
</dbReference>
<keyword evidence="2" id="KW-0012">Acyltransferase</keyword>
<reference evidence="11" key="1">
    <citation type="journal article" date="2023" name="Mol. Biol. Evol.">
        <title>Third-Generation Sequencing Reveals the Adaptive Role of the Epigenome in Three Deep-Sea Polychaetes.</title>
        <authorList>
            <person name="Perez M."/>
            <person name="Aroh O."/>
            <person name="Sun Y."/>
            <person name="Lan Y."/>
            <person name="Juniper S.K."/>
            <person name="Young C.R."/>
            <person name="Angers B."/>
            <person name="Qian P.Y."/>
        </authorList>
    </citation>
    <scope>NUCLEOTIDE SEQUENCE</scope>
    <source>
        <strain evidence="11">R07B-5</strain>
    </source>
</reference>
<evidence type="ECO:0000256" key="6">
    <source>
        <dbReference type="ARBA" id="ARBA00039114"/>
    </source>
</evidence>
<dbReference type="EC" id="2.3.1.87" evidence="6"/>
<dbReference type="GO" id="GO:0030187">
    <property type="term" value="P:melatonin biosynthetic process"/>
    <property type="evidence" value="ECO:0007669"/>
    <property type="project" value="UniProtKB-KW"/>
</dbReference>
<dbReference type="AlphaFoldDB" id="A0AAD9UFJ7"/>
<evidence type="ECO:0000256" key="9">
    <source>
        <dbReference type="ARBA" id="ARBA00043260"/>
    </source>
</evidence>
<dbReference type="GO" id="GO:0004059">
    <property type="term" value="F:aralkylamine N-acetyltransferase activity"/>
    <property type="evidence" value="ECO:0007669"/>
    <property type="project" value="UniProtKB-EC"/>
</dbReference>
<evidence type="ECO:0000256" key="3">
    <source>
        <dbReference type="ARBA" id="ARBA00036561"/>
    </source>
</evidence>
<evidence type="ECO:0000256" key="7">
    <source>
        <dbReference type="ARBA" id="ARBA00039398"/>
    </source>
</evidence>
<organism evidence="11 12">
    <name type="scientific">Ridgeia piscesae</name>
    <name type="common">Tubeworm</name>
    <dbReference type="NCBI Taxonomy" id="27915"/>
    <lineage>
        <taxon>Eukaryota</taxon>
        <taxon>Metazoa</taxon>
        <taxon>Spiralia</taxon>
        <taxon>Lophotrochozoa</taxon>
        <taxon>Annelida</taxon>
        <taxon>Polychaeta</taxon>
        <taxon>Sedentaria</taxon>
        <taxon>Canalipalpata</taxon>
        <taxon>Sabellida</taxon>
        <taxon>Siboglinidae</taxon>
        <taxon>Ridgeia</taxon>
    </lineage>
</organism>
<comment type="similarity">
    <text evidence="5">Belongs to the acetyltransferase family. AANAT subfamily.</text>
</comment>
<proteinExistence type="inferred from homology"/>
<dbReference type="CDD" id="cd04301">
    <property type="entry name" value="NAT_SF"/>
    <property type="match status" value="1"/>
</dbReference>
<evidence type="ECO:0000256" key="5">
    <source>
        <dbReference type="ARBA" id="ARBA00038182"/>
    </source>
</evidence>
<evidence type="ECO:0000256" key="4">
    <source>
        <dbReference type="ARBA" id="ARBA00037926"/>
    </source>
</evidence>
<evidence type="ECO:0000256" key="1">
    <source>
        <dbReference type="ARBA" id="ARBA00022679"/>
    </source>
</evidence>
<sequence>MYEGESETRKTCIRILRSDDIEQAYMLETEGYPADEAASYEQLVYRQREAPQLFLGYFEGSKLIGYVCCTKYPGPHLTEQSMKVHDPSADSVCIHSVCVAGDKRRQGVALKTLTCLVQHVRKTQNGIHRILLICKAYLIPLYTRAGFTLVGESNVIHGKFCCHNITY</sequence>
<evidence type="ECO:0000313" key="11">
    <source>
        <dbReference type="EMBL" id="KAK2187415.1"/>
    </source>
</evidence>
<keyword evidence="9" id="KW-0471">Melatonin biosynthesis</keyword>
<evidence type="ECO:0000256" key="2">
    <source>
        <dbReference type="ARBA" id="ARBA00023315"/>
    </source>
</evidence>
<dbReference type="PANTHER" id="PTHR10908">
    <property type="entry name" value="SEROTONIN N-ACETYLTRANSFERASE"/>
    <property type="match status" value="1"/>
</dbReference>
<comment type="caution">
    <text evidence="11">The sequence shown here is derived from an EMBL/GenBank/DDBJ whole genome shotgun (WGS) entry which is preliminary data.</text>
</comment>
<dbReference type="Pfam" id="PF00583">
    <property type="entry name" value="Acetyltransf_1"/>
    <property type="match status" value="1"/>
</dbReference>
<dbReference type="PROSITE" id="PS51186">
    <property type="entry name" value="GNAT"/>
    <property type="match status" value="1"/>
</dbReference>
<dbReference type="Proteomes" id="UP001209878">
    <property type="component" value="Unassembled WGS sequence"/>
</dbReference>
<name>A0AAD9UFJ7_RIDPI</name>
<dbReference type="EMBL" id="JAODUO010000166">
    <property type="protein sequence ID" value="KAK2187415.1"/>
    <property type="molecule type" value="Genomic_DNA"/>
</dbReference>
<evidence type="ECO:0000259" key="10">
    <source>
        <dbReference type="PROSITE" id="PS51186"/>
    </source>
</evidence>
<protein>
    <recommendedName>
        <fullName evidence="7">Serotonin N-acetyltransferase</fullName>
        <ecNumber evidence="6">2.3.1.87</ecNumber>
    </recommendedName>
    <alternativeName>
        <fullName evidence="8">Aralkylamine N-acetyltransferase</fullName>
    </alternativeName>
</protein>
<gene>
    <name evidence="11" type="ORF">NP493_166g03031</name>
</gene>
<evidence type="ECO:0000313" key="12">
    <source>
        <dbReference type="Proteomes" id="UP001209878"/>
    </source>
</evidence>
<keyword evidence="12" id="KW-1185">Reference proteome</keyword>
<keyword evidence="1" id="KW-0808">Transferase</keyword>
<feature type="domain" description="N-acetyltransferase" evidence="10">
    <location>
        <begin position="11"/>
        <end position="167"/>
    </location>
</feature>
<dbReference type="PANTHER" id="PTHR10908:SF0">
    <property type="entry name" value="SEROTONIN N-ACETYLTRANSFERASE"/>
    <property type="match status" value="1"/>
</dbReference>
<comment type="catalytic activity">
    <reaction evidence="3">
        <text>a 2-arylethylamine + acetyl-CoA = an N-acetyl-2-arylethylamine + CoA + H(+)</text>
        <dbReference type="Rhea" id="RHEA:20497"/>
        <dbReference type="ChEBI" id="CHEBI:15378"/>
        <dbReference type="ChEBI" id="CHEBI:55469"/>
        <dbReference type="ChEBI" id="CHEBI:57287"/>
        <dbReference type="ChEBI" id="CHEBI:57288"/>
        <dbReference type="ChEBI" id="CHEBI:77827"/>
        <dbReference type="EC" id="2.3.1.87"/>
    </reaction>
</comment>
<dbReference type="Gene3D" id="3.40.630.30">
    <property type="match status" value="1"/>
</dbReference>